<evidence type="ECO:0000259" key="3">
    <source>
        <dbReference type="PROSITE" id="PS50977"/>
    </source>
</evidence>
<evidence type="ECO:0000256" key="2">
    <source>
        <dbReference type="PROSITE-ProRule" id="PRU00335"/>
    </source>
</evidence>
<keyword evidence="1 2" id="KW-0238">DNA-binding</keyword>
<sequence length="75" mass="9104">MTRERKFTKEELYQTTKETLLEYSYAGFTFRIVAERLHIARGTLYKYYENKDELITDYMVDEINHFLIEAPISKK</sequence>
<reference evidence="4 5" key="1">
    <citation type="submission" date="2021-03" db="EMBL/GenBank/DDBJ databases">
        <title>Genomic Encyclopedia of Type Strains, Phase IV (KMG-IV): sequencing the most valuable type-strain genomes for metagenomic binning, comparative biology and taxonomic classification.</title>
        <authorList>
            <person name="Goeker M."/>
        </authorList>
    </citation>
    <scope>NUCLEOTIDE SEQUENCE [LARGE SCALE GENOMIC DNA]</scope>
    <source>
        <strain evidence="4 5">DSM 25609</strain>
    </source>
</reference>
<evidence type="ECO:0000313" key="5">
    <source>
        <dbReference type="Proteomes" id="UP001519345"/>
    </source>
</evidence>
<dbReference type="EMBL" id="JAGGKX010000002">
    <property type="protein sequence ID" value="MBP1968395.1"/>
    <property type="molecule type" value="Genomic_DNA"/>
</dbReference>
<dbReference type="InterPro" id="IPR009057">
    <property type="entry name" value="Homeodomain-like_sf"/>
</dbReference>
<comment type="caution">
    <text evidence="4">The sequence shown here is derived from an EMBL/GenBank/DDBJ whole genome shotgun (WGS) entry which is preliminary data.</text>
</comment>
<evidence type="ECO:0000256" key="1">
    <source>
        <dbReference type="ARBA" id="ARBA00023125"/>
    </source>
</evidence>
<dbReference type="SUPFAM" id="SSF46689">
    <property type="entry name" value="Homeodomain-like"/>
    <property type="match status" value="1"/>
</dbReference>
<gene>
    <name evidence="4" type="ORF">J2Z83_000487</name>
</gene>
<name>A0ABS4IBU4_9BACI</name>
<dbReference type="Gene3D" id="1.10.357.10">
    <property type="entry name" value="Tetracycline Repressor, domain 2"/>
    <property type="match status" value="1"/>
</dbReference>
<keyword evidence="5" id="KW-1185">Reference proteome</keyword>
<protein>
    <submittedName>
        <fullName evidence="4">AcrR family transcriptional regulator</fullName>
    </submittedName>
</protein>
<dbReference type="InterPro" id="IPR001647">
    <property type="entry name" value="HTH_TetR"/>
</dbReference>
<dbReference type="Pfam" id="PF00440">
    <property type="entry name" value="TetR_N"/>
    <property type="match status" value="1"/>
</dbReference>
<organism evidence="4 5">
    <name type="scientific">Virgibacillus natechei</name>
    <dbReference type="NCBI Taxonomy" id="1216297"/>
    <lineage>
        <taxon>Bacteria</taxon>
        <taxon>Bacillati</taxon>
        <taxon>Bacillota</taxon>
        <taxon>Bacilli</taxon>
        <taxon>Bacillales</taxon>
        <taxon>Bacillaceae</taxon>
        <taxon>Virgibacillus</taxon>
    </lineage>
</organism>
<proteinExistence type="predicted"/>
<dbReference type="RefSeq" id="WP_209461631.1">
    <property type="nucleotide sequence ID" value="NZ_CP110224.1"/>
</dbReference>
<dbReference type="Proteomes" id="UP001519345">
    <property type="component" value="Unassembled WGS sequence"/>
</dbReference>
<accession>A0ABS4IBU4</accession>
<feature type="domain" description="HTH tetR-type" evidence="3">
    <location>
        <begin position="6"/>
        <end position="66"/>
    </location>
</feature>
<evidence type="ECO:0000313" key="4">
    <source>
        <dbReference type="EMBL" id="MBP1968395.1"/>
    </source>
</evidence>
<dbReference type="PROSITE" id="PS50977">
    <property type="entry name" value="HTH_TETR_2"/>
    <property type="match status" value="1"/>
</dbReference>
<feature type="DNA-binding region" description="H-T-H motif" evidence="2">
    <location>
        <begin position="29"/>
        <end position="48"/>
    </location>
</feature>